<dbReference type="InterPro" id="IPR036388">
    <property type="entry name" value="WH-like_DNA-bd_sf"/>
</dbReference>
<keyword evidence="6" id="KW-0175">Coiled coil</keyword>
<evidence type="ECO:0000259" key="9">
    <source>
        <dbReference type="Pfam" id="PF23559"/>
    </source>
</evidence>
<evidence type="ECO:0000256" key="7">
    <source>
        <dbReference type="SAM" id="MobiDB-lite"/>
    </source>
</evidence>
<keyword evidence="2" id="KW-0433">Leucine-rich repeat</keyword>
<feature type="compositionally biased region" description="Acidic residues" evidence="7">
    <location>
        <begin position="617"/>
        <end position="664"/>
    </location>
</feature>
<dbReference type="STRING" id="4537.A0A0E0MGW8"/>
<dbReference type="Pfam" id="PF23559">
    <property type="entry name" value="WHD_DRP"/>
    <property type="match status" value="1"/>
</dbReference>
<comment type="similarity">
    <text evidence="1">Belongs to the disease resistance NB-LRR family.</text>
</comment>
<proteinExistence type="inferred from homology"/>
<feature type="compositionally biased region" description="Basic and acidic residues" evidence="7">
    <location>
        <begin position="491"/>
        <end position="511"/>
    </location>
</feature>
<dbReference type="EnsemblPlants" id="OPUNC11G15590.1">
    <property type="protein sequence ID" value="OPUNC11G15590.1"/>
    <property type="gene ID" value="OPUNC11G15590"/>
</dbReference>
<evidence type="ECO:0000259" key="8">
    <source>
        <dbReference type="Pfam" id="PF18052"/>
    </source>
</evidence>
<feature type="compositionally biased region" description="Basic and acidic residues" evidence="7">
    <location>
        <begin position="549"/>
        <end position="569"/>
    </location>
</feature>
<dbReference type="Gramene" id="OPUNC11G15590.1">
    <property type="protein sequence ID" value="OPUNC11G15590.1"/>
    <property type="gene ID" value="OPUNC11G15590"/>
</dbReference>
<keyword evidence="5" id="KW-0611">Plant defense</keyword>
<reference evidence="11" key="2">
    <citation type="submission" date="2018-05" db="EMBL/GenBank/DDBJ databases">
        <title>OpunRS2 (Oryza punctata Reference Sequence Version 2).</title>
        <authorList>
            <person name="Zhang J."/>
            <person name="Kudrna D."/>
            <person name="Lee S."/>
            <person name="Talag J."/>
            <person name="Welchert J."/>
            <person name="Wing R.A."/>
        </authorList>
    </citation>
    <scope>NUCLEOTIDE SEQUENCE [LARGE SCALE GENOMIC DNA]</scope>
</reference>
<evidence type="ECO:0000256" key="6">
    <source>
        <dbReference type="ARBA" id="ARBA00023054"/>
    </source>
</evidence>
<keyword evidence="3" id="KW-0677">Repeat</keyword>
<feature type="domain" description="Disease resistance protein winged helix" evidence="9">
    <location>
        <begin position="969"/>
        <end position="1040"/>
    </location>
</feature>
<dbReference type="CDD" id="cd14798">
    <property type="entry name" value="RX-CC_like"/>
    <property type="match status" value="1"/>
</dbReference>
<dbReference type="Proteomes" id="UP000026962">
    <property type="component" value="Chromosome 11"/>
</dbReference>
<feature type="compositionally biased region" description="Basic and acidic residues" evidence="7">
    <location>
        <begin position="576"/>
        <end position="600"/>
    </location>
</feature>
<evidence type="ECO:0000313" key="11">
    <source>
        <dbReference type="EnsemblPlants" id="OPUNC11G15590.1"/>
    </source>
</evidence>
<dbReference type="PANTHER" id="PTHR23155:SF1062">
    <property type="entry name" value="OS11G0579400 PROTEIN"/>
    <property type="match status" value="1"/>
</dbReference>
<dbReference type="Pfam" id="PF23598">
    <property type="entry name" value="LRR_14"/>
    <property type="match status" value="1"/>
</dbReference>
<dbReference type="SUPFAM" id="SSF52047">
    <property type="entry name" value="RNI-like"/>
    <property type="match status" value="1"/>
</dbReference>
<accession>A0A0E0MGW8</accession>
<protein>
    <submittedName>
        <fullName evidence="11">Uncharacterized protein</fullName>
    </submittedName>
</protein>
<keyword evidence="12" id="KW-1185">Reference proteome</keyword>
<dbReference type="Gene3D" id="1.20.5.4130">
    <property type="match status" value="1"/>
</dbReference>
<dbReference type="InterPro" id="IPR032675">
    <property type="entry name" value="LRR_dom_sf"/>
</dbReference>
<dbReference type="Pfam" id="PF18052">
    <property type="entry name" value="Rx_N"/>
    <property type="match status" value="1"/>
</dbReference>
<feature type="compositionally biased region" description="Basic and acidic residues" evidence="7">
    <location>
        <begin position="460"/>
        <end position="484"/>
    </location>
</feature>
<evidence type="ECO:0000256" key="2">
    <source>
        <dbReference type="ARBA" id="ARBA00022614"/>
    </source>
</evidence>
<evidence type="ECO:0000256" key="5">
    <source>
        <dbReference type="ARBA" id="ARBA00022821"/>
    </source>
</evidence>
<feature type="compositionally biased region" description="Basic and acidic residues" evidence="7">
    <location>
        <begin position="418"/>
        <end position="453"/>
    </location>
</feature>
<keyword evidence="4" id="KW-0547">Nucleotide-binding</keyword>
<dbReference type="SUPFAM" id="SSF52058">
    <property type="entry name" value="L domain-like"/>
    <property type="match status" value="1"/>
</dbReference>
<organism evidence="11">
    <name type="scientific">Oryza punctata</name>
    <name type="common">Red rice</name>
    <dbReference type="NCBI Taxonomy" id="4537"/>
    <lineage>
        <taxon>Eukaryota</taxon>
        <taxon>Viridiplantae</taxon>
        <taxon>Streptophyta</taxon>
        <taxon>Embryophyta</taxon>
        <taxon>Tracheophyta</taxon>
        <taxon>Spermatophyta</taxon>
        <taxon>Magnoliopsida</taxon>
        <taxon>Liliopsida</taxon>
        <taxon>Poales</taxon>
        <taxon>Poaceae</taxon>
        <taxon>BOP clade</taxon>
        <taxon>Oryzoideae</taxon>
        <taxon>Oryzeae</taxon>
        <taxon>Oryzinae</taxon>
        <taxon>Oryza</taxon>
    </lineage>
</organism>
<dbReference type="InterPro" id="IPR058922">
    <property type="entry name" value="WHD_DRP"/>
</dbReference>
<dbReference type="GO" id="GO:0002758">
    <property type="term" value="P:innate immune response-activating signaling pathway"/>
    <property type="evidence" value="ECO:0007669"/>
    <property type="project" value="UniProtKB-ARBA"/>
</dbReference>
<feature type="region of interest" description="Disordered" evidence="7">
    <location>
        <begin position="728"/>
        <end position="754"/>
    </location>
</feature>
<dbReference type="GO" id="GO:0000166">
    <property type="term" value="F:nucleotide binding"/>
    <property type="evidence" value="ECO:0007669"/>
    <property type="project" value="UniProtKB-KW"/>
</dbReference>
<dbReference type="HOGENOM" id="CLU_000837_7_3_1"/>
<sequence length="1550" mass="179283">MTELAAGAVSSLLVVIRNEAVLLGGVRDDVQFIKEEMESMNSFLGHLARSAPQGGEHDEQVRTWMNQVRLLAQDCNNCIDLYLYRGNPEIHRAKGRLRRHLWWAYWSLRKMVARHYAAVQLRQLKDRARDVGERRLRYGVEVPATTKAAAPDAASGYAAGDDEEDYEHQLAVATAGHPSAGRAVYEPPALEEYVKTKLLEWVRGVPTAAIETLSIAIVAPDTDNKEVLALAHETLVAPGYYYRRSIMVNVPAVHADFLPLRPKEVLYYILRELEHGEGAGSQKPATDQGDRWQYYYNIYRGKKKVLRKIKRNIEKMNIYKKLDKIKSDIQHGQQKSDKQLLLQLQKKGVDQVDLHVLLQLLLLQSQQDQVKNKAVDIFKLPEWNDNNIMKIARKLKKHMETDEETKEVHEQIEEEEETTKQGRRGERKEEEEHEKQENGEERKEVERHEKEKEEMEEEEQHEKQEEKGEESEKVEPQEKEKEEETKEEEEHEKQENGEERKEVERHEKEKEEMEEEEQHEKQEEKGEESEKVEPQEKEKEEETKEEEEHEKQENGEERKEVERHEKEKEEMEEEEQHEKQEEKGEESEKVEPQEKEKEEETKEEEEHEEKKERDGREVEDEEEEEKDNDNNNDGDDNEEEEEEEEEEDDDDDDDDDEEEEEEEDPIHLHEDQYAQILQEVFPKIASSKTQQQDKSEAKQVTKTATTTLDEERIKQMINEAKEDVFRELRGGKPDKNQATCEPDVPPDKNQATGEHAGVLDQNGEAYFTEMEQKIDEIKQEFKKQLKIKGIVDKIKYQLNEYKIKQDLSDECPLIILKFDDMMDGSGWEEFRKALSLLKCSADALIFTTESTEQAKRYSYPAREPIDYSLVGLYHYTVLELTRNHKNEDNCSPQIFRDILEECEGHEFCMKIFTHALYANPKRSNEELSKLHSTLQDSQKSFHAIAKKMFMYSYNDLPKEYKSCLLYLAIFPKGQKIRRSTLIGRWVAEGLTLKEDWPSSVRQANQCFDALIRRWLICPGDIGGTGKAKSCVVHDPVHGFITSIARKQHIVETRLSHHLARHFSIFNDLRLRSSDGIHTFFQSLSRSSRVSLLKVLDLEGCLCFGVKNQRYLKDICSKMLLLKYLSLKGTDITQLPSEINCLHELEVLDIRETMVPANATVNVLLLKLKRLLAGHIDSSPRNFGTSVRIPHRIDKMVNIEVLSNVKAQHRDDLEDIGKLWHLRKLGVVVDDKRGHLGNLLKTISDLHECLRSLSITISTTTLEGSPSNPELPDYIGYHLKHHPEKLESLSISGARHLFPLLTRGGNNKLAKVTLSGTPLNQDDLKVLAKLPKLQCVRLRHISCTQNMLIFEEDDFKCLKYLLIEGSNLTNITFEDGAACELKKMVLSSTGIESISGVDELPKFEELELNNNSCGRLISSFHNAKQIAKLTLRGTLLKQDDLQIIAKELNIRCLVLLDKSFDVSQNQITFEKEEFIWLNLLIVDCCAITKIDFTSGSAPRLEKIVWSHFTSLSGIDNLHRLKELEFNGRVVPKEVKAAIENNKRINLKCNEP</sequence>
<evidence type="ECO:0000313" key="12">
    <source>
        <dbReference type="Proteomes" id="UP000026962"/>
    </source>
</evidence>
<evidence type="ECO:0000259" key="10">
    <source>
        <dbReference type="Pfam" id="PF23598"/>
    </source>
</evidence>
<feature type="region of interest" description="Disordered" evidence="7">
    <location>
        <begin position="398"/>
        <end position="706"/>
    </location>
</feature>
<name>A0A0E0MGW8_ORYPU</name>
<dbReference type="FunFam" id="1.10.10.10:FF:000322">
    <property type="entry name" value="Probable disease resistance protein At1g63360"/>
    <property type="match status" value="1"/>
</dbReference>
<dbReference type="InterPro" id="IPR038005">
    <property type="entry name" value="RX-like_CC"/>
</dbReference>
<feature type="domain" description="Disease resistance N-terminal" evidence="8">
    <location>
        <begin position="9"/>
        <end position="91"/>
    </location>
</feature>
<evidence type="ECO:0000256" key="4">
    <source>
        <dbReference type="ARBA" id="ARBA00022741"/>
    </source>
</evidence>
<reference evidence="11" key="1">
    <citation type="submission" date="2015-04" db="UniProtKB">
        <authorList>
            <consortium name="EnsemblPlants"/>
        </authorList>
    </citation>
    <scope>IDENTIFICATION</scope>
</reference>
<evidence type="ECO:0000256" key="1">
    <source>
        <dbReference type="ARBA" id="ARBA00008894"/>
    </source>
</evidence>
<dbReference type="GO" id="GO:0042742">
    <property type="term" value="P:defense response to bacterium"/>
    <property type="evidence" value="ECO:0007669"/>
    <property type="project" value="UniProtKB-ARBA"/>
</dbReference>
<dbReference type="OMA" id="HLWWAYW"/>
<dbReference type="Gene3D" id="3.80.10.10">
    <property type="entry name" value="Ribonuclease Inhibitor"/>
    <property type="match status" value="1"/>
</dbReference>
<feature type="compositionally biased region" description="Basic and acidic residues" evidence="7">
    <location>
        <begin position="518"/>
        <end position="542"/>
    </location>
</feature>
<dbReference type="Gene3D" id="1.10.10.10">
    <property type="entry name" value="Winged helix-like DNA-binding domain superfamily/Winged helix DNA-binding domain"/>
    <property type="match status" value="1"/>
</dbReference>
<feature type="domain" description="Disease resistance R13L4/SHOC-2-like LRR" evidence="10">
    <location>
        <begin position="1070"/>
        <end position="1394"/>
    </location>
</feature>
<dbReference type="InterPro" id="IPR044974">
    <property type="entry name" value="Disease_R_plants"/>
</dbReference>
<dbReference type="eggNOG" id="KOG4658">
    <property type="taxonomic scope" value="Eukaryota"/>
</dbReference>
<dbReference type="InterPro" id="IPR041118">
    <property type="entry name" value="Rx_N"/>
</dbReference>
<evidence type="ECO:0000256" key="3">
    <source>
        <dbReference type="ARBA" id="ARBA00022737"/>
    </source>
</evidence>
<dbReference type="GO" id="GO:0009626">
    <property type="term" value="P:plant-type hypersensitive response"/>
    <property type="evidence" value="ECO:0007669"/>
    <property type="project" value="UniProtKB-ARBA"/>
</dbReference>
<dbReference type="PANTHER" id="PTHR23155">
    <property type="entry name" value="DISEASE RESISTANCE PROTEIN RP"/>
    <property type="match status" value="1"/>
</dbReference>
<dbReference type="InterPro" id="IPR055414">
    <property type="entry name" value="LRR_R13L4/SHOC2-like"/>
</dbReference>